<dbReference type="SUPFAM" id="SSF48024">
    <property type="entry name" value="N-terminal domain of DnaB helicase"/>
    <property type="match status" value="1"/>
</dbReference>
<dbReference type="AlphaFoldDB" id="A0A1E5T5T3"/>
<dbReference type="Pfam" id="PF00772">
    <property type="entry name" value="DnaB"/>
    <property type="match status" value="1"/>
</dbReference>
<dbReference type="GO" id="GO:0005524">
    <property type="term" value="F:ATP binding"/>
    <property type="evidence" value="ECO:0007669"/>
    <property type="project" value="InterPro"/>
</dbReference>
<feature type="domain" description="DNA helicase DnaB-like N-terminal" evidence="4">
    <location>
        <begin position="7"/>
        <end position="93"/>
    </location>
</feature>
<dbReference type="GO" id="GO:1990077">
    <property type="term" value="C:primosome complex"/>
    <property type="evidence" value="ECO:0007669"/>
    <property type="project" value="UniProtKB-KW"/>
</dbReference>
<dbReference type="EMBL" id="MDGQ01000003">
    <property type="protein sequence ID" value="OEK06720.1"/>
    <property type="molecule type" value="Genomic_DNA"/>
</dbReference>
<evidence type="ECO:0000313" key="5">
    <source>
        <dbReference type="EMBL" id="OEK06720.1"/>
    </source>
</evidence>
<evidence type="ECO:0000256" key="3">
    <source>
        <dbReference type="ARBA" id="ARBA00023125"/>
    </source>
</evidence>
<dbReference type="STRING" id="1563681.BFP71_03395"/>
<dbReference type="GO" id="GO:0006269">
    <property type="term" value="P:DNA replication, synthesis of primer"/>
    <property type="evidence" value="ECO:0007669"/>
    <property type="project" value="UniProtKB-KW"/>
</dbReference>
<dbReference type="InterPro" id="IPR016136">
    <property type="entry name" value="DNA_helicase_N/primase_C"/>
</dbReference>
<keyword evidence="3" id="KW-0238">DNA-binding</keyword>
<dbReference type="InterPro" id="IPR036185">
    <property type="entry name" value="DNA_heli_DnaB-like_N_sf"/>
</dbReference>
<keyword evidence="6" id="KW-1185">Reference proteome</keyword>
<protein>
    <recommendedName>
        <fullName evidence="4">DNA helicase DnaB-like N-terminal domain-containing protein</fullName>
    </recommendedName>
</protein>
<dbReference type="Proteomes" id="UP000095552">
    <property type="component" value="Unassembled WGS sequence"/>
</dbReference>
<comment type="caution">
    <text evidence="5">The sequence shown here is derived from an EMBL/GenBank/DDBJ whole genome shotgun (WGS) entry which is preliminary data.</text>
</comment>
<dbReference type="RefSeq" id="WP_069834032.1">
    <property type="nucleotide sequence ID" value="NZ_MDGQ01000003.1"/>
</dbReference>
<keyword evidence="1" id="KW-0639">Primosome</keyword>
<reference evidence="5 6" key="1">
    <citation type="submission" date="2016-08" db="EMBL/GenBank/DDBJ databases">
        <title>Draft genome of Fabibacter sp. strain SK-8.</title>
        <authorList>
            <person name="Wong S.-K."/>
            <person name="Hamasaki K."/>
            <person name="Yoshizawa S."/>
        </authorList>
    </citation>
    <scope>NUCLEOTIDE SEQUENCE [LARGE SCALE GENOMIC DNA]</scope>
    <source>
        <strain evidence="5 6">SK-8</strain>
    </source>
</reference>
<dbReference type="GO" id="GO:0003678">
    <property type="term" value="F:DNA helicase activity"/>
    <property type="evidence" value="ECO:0007669"/>
    <property type="project" value="InterPro"/>
</dbReference>
<dbReference type="InterPro" id="IPR007693">
    <property type="entry name" value="DNA_helicase_DnaB-like_N"/>
</dbReference>
<evidence type="ECO:0000256" key="2">
    <source>
        <dbReference type="ARBA" id="ARBA00022705"/>
    </source>
</evidence>
<accession>A0A1E5T5T3</accession>
<keyword evidence="2" id="KW-0235">DNA replication</keyword>
<organism evidence="5 6">
    <name type="scientific">Roseivirga misakiensis</name>
    <dbReference type="NCBI Taxonomy" id="1563681"/>
    <lineage>
        <taxon>Bacteria</taxon>
        <taxon>Pseudomonadati</taxon>
        <taxon>Bacteroidota</taxon>
        <taxon>Cytophagia</taxon>
        <taxon>Cytophagales</taxon>
        <taxon>Roseivirgaceae</taxon>
        <taxon>Roseivirga</taxon>
    </lineage>
</organism>
<evidence type="ECO:0000313" key="6">
    <source>
        <dbReference type="Proteomes" id="UP000095552"/>
    </source>
</evidence>
<proteinExistence type="predicted"/>
<gene>
    <name evidence="5" type="ORF">BFP71_03395</name>
</gene>
<dbReference type="GO" id="GO:0003677">
    <property type="term" value="F:DNA binding"/>
    <property type="evidence" value="ECO:0007669"/>
    <property type="project" value="UniProtKB-KW"/>
</dbReference>
<evidence type="ECO:0000256" key="1">
    <source>
        <dbReference type="ARBA" id="ARBA00022515"/>
    </source>
</evidence>
<sequence length="223" mass="25876">MIDRLLLESTVLGMALEKKFGRVNHILSTKNFSVNREYNHQAIWKAMEQLYPTEPIDTISVASFLLKKGERTYHRYLSSLTNFVVSDNIEYYSLQLLELDIREKLSSVLSIEEAKAISEQDFQVGSLFKSMGQMVRDYDRDLFDLTDSIRNYLERHFESKIPTSVVDLLNSLPEKIREIKSANKLRCLLRELCNLEIPSDQRVGSLITELNQTVDHLNRALDE</sequence>
<dbReference type="Gene3D" id="1.10.860.10">
    <property type="entry name" value="DNAb Helicase, Chain A"/>
    <property type="match status" value="1"/>
</dbReference>
<evidence type="ECO:0000259" key="4">
    <source>
        <dbReference type="Pfam" id="PF00772"/>
    </source>
</evidence>
<name>A0A1E5T5T3_9BACT</name>